<dbReference type="EMBL" id="LXQA010109058">
    <property type="protein sequence ID" value="MCI18213.1"/>
    <property type="molecule type" value="Genomic_DNA"/>
</dbReference>
<comment type="caution">
    <text evidence="2">The sequence shown here is derived from an EMBL/GenBank/DDBJ whole genome shotgun (WGS) entry which is preliminary data.</text>
</comment>
<keyword evidence="1" id="KW-0812">Transmembrane</keyword>
<name>A0A392Q1D0_9FABA</name>
<protein>
    <recommendedName>
        <fullName evidence="4">Transmembrane protein</fullName>
    </recommendedName>
</protein>
<sequence>MYSFGVAGVGAVVCSCSRVFVCPTCDGVVRFVRGFSSPTVLFLGSVWLGISLLVLFGKDLGVKLPLWLDFGVVSMWGTTLIVAARGCLGWLC</sequence>
<evidence type="ECO:0000313" key="3">
    <source>
        <dbReference type="Proteomes" id="UP000265520"/>
    </source>
</evidence>
<keyword evidence="1" id="KW-1133">Transmembrane helix</keyword>
<keyword evidence="1" id="KW-0472">Membrane</keyword>
<feature type="transmembrane region" description="Helical" evidence="1">
    <location>
        <begin position="68"/>
        <end position="91"/>
    </location>
</feature>
<organism evidence="2 3">
    <name type="scientific">Trifolium medium</name>
    <dbReference type="NCBI Taxonomy" id="97028"/>
    <lineage>
        <taxon>Eukaryota</taxon>
        <taxon>Viridiplantae</taxon>
        <taxon>Streptophyta</taxon>
        <taxon>Embryophyta</taxon>
        <taxon>Tracheophyta</taxon>
        <taxon>Spermatophyta</taxon>
        <taxon>Magnoliopsida</taxon>
        <taxon>eudicotyledons</taxon>
        <taxon>Gunneridae</taxon>
        <taxon>Pentapetalae</taxon>
        <taxon>rosids</taxon>
        <taxon>fabids</taxon>
        <taxon>Fabales</taxon>
        <taxon>Fabaceae</taxon>
        <taxon>Papilionoideae</taxon>
        <taxon>50 kb inversion clade</taxon>
        <taxon>NPAAA clade</taxon>
        <taxon>Hologalegina</taxon>
        <taxon>IRL clade</taxon>
        <taxon>Trifolieae</taxon>
        <taxon>Trifolium</taxon>
    </lineage>
</organism>
<evidence type="ECO:0008006" key="4">
    <source>
        <dbReference type="Google" id="ProtNLM"/>
    </source>
</evidence>
<evidence type="ECO:0000313" key="2">
    <source>
        <dbReference type="EMBL" id="MCI18213.1"/>
    </source>
</evidence>
<dbReference type="AlphaFoldDB" id="A0A392Q1D0"/>
<accession>A0A392Q1D0</accession>
<feature type="transmembrane region" description="Helical" evidence="1">
    <location>
        <begin position="37"/>
        <end position="56"/>
    </location>
</feature>
<reference evidence="2 3" key="1">
    <citation type="journal article" date="2018" name="Front. Plant Sci.">
        <title>Red Clover (Trifolium pratense) and Zigzag Clover (T. medium) - A Picture of Genomic Similarities and Differences.</title>
        <authorList>
            <person name="Dluhosova J."/>
            <person name="Istvanek J."/>
            <person name="Nedelnik J."/>
            <person name="Repkova J."/>
        </authorList>
    </citation>
    <scope>NUCLEOTIDE SEQUENCE [LARGE SCALE GENOMIC DNA]</scope>
    <source>
        <strain evidence="3">cv. 10/8</strain>
        <tissue evidence="2">Leaf</tissue>
    </source>
</reference>
<dbReference type="Proteomes" id="UP000265520">
    <property type="component" value="Unassembled WGS sequence"/>
</dbReference>
<proteinExistence type="predicted"/>
<keyword evidence="3" id="KW-1185">Reference proteome</keyword>
<evidence type="ECO:0000256" key="1">
    <source>
        <dbReference type="SAM" id="Phobius"/>
    </source>
</evidence>